<proteinExistence type="predicted"/>
<feature type="region of interest" description="Disordered" evidence="1">
    <location>
        <begin position="27"/>
        <end position="60"/>
    </location>
</feature>
<evidence type="ECO:0000313" key="2">
    <source>
        <dbReference type="EMBL" id="MEQ2206702.1"/>
    </source>
</evidence>
<gene>
    <name evidence="2" type="ORF">XENOCAPTIV_001864</name>
</gene>
<sequence length="60" mass="6378">AAQNAKKAFHFHSRTLSTSVVLLERDEGEGGTDGRCPASFLTKAGERGETAKGREAEGED</sequence>
<dbReference type="EMBL" id="JAHRIN010043192">
    <property type="protein sequence ID" value="MEQ2206702.1"/>
    <property type="molecule type" value="Genomic_DNA"/>
</dbReference>
<evidence type="ECO:0000256" key="1">
    <source>
        <dbReference type="SAM" id="MobiDB-lite"/>
    </source>
</evidence>
<feature type="compositionally biased region" description="Basic and acidic residues" evidence="1">
    <location>
        <begin position="44"/>
        <end position="60"/>
    </location>
</feature>
<name>A0ABV0REX0_9TELE</name>
<accession>A0ABV0REX0</accession>
<feature type="non-terminal residue" evidence="2">
    <location>
        <position position="1"/>
    </location>
</feature>
<protein>
    <submittedName>
        <fullName evidence="2">Uncharacterized protein</fullName>
    </submittedName>
</protein>
<keyword evidence="3" id="KW-1185">Reference proteome</keyword>
<reference evidence="2 3" key="1">
    <citation type="submission" date="2021-06" db="EMBL/GenBank/DDBJ databases">
        <authorList>
            <person name="Palmer J.M."/>
        </authorList>
    </citation>
    <scope>NUCLEOTIDE SEQUENCE [LARGE SCALE GENOMIC DNA]</scope>
    <source>
        <strain evidence="2 3">XC_2019</strain>
        <tissue evidence="2">Muscle</tissue>
    </source>
</reference>
<dbReference type="Proteomes" id="UP001434883">
    <property type="component" value="Unassembled WGS sequence"/>
</dbReference>
<evidence type="ECO:0000313" key="3">
    <source>
        <dbReference type="Proteomes" id="UP001434883"/>
    </source>
</evidence>
<comment type="caution">
    <text evidence="2">The sequence shown here is derived from an EMBL/GenBank/DDBJ whole genome shotgun (WGS) entry which is preliminary data.</text>
</comment>
<organism evidence="2 3">
    <name type="scientific">Xenoophorus captivus</name>
    <dbReference type="NCBI Taxonomy" id="1517983"/>
    <lineage>
        <taxon>Eukaryota</taxon>
        <taxon>Metazoa</taxon>
        <taxon>Chordata</taxon>
        <taxon>Craniata</taxon>
        <taxon>Vertebrata</taxon>
        <taxon>Euteleostomi</taxon>
        <taxon>Actinopterygii</taxon>
        <taxon>Neopterygii</taxon>
        <taxon>Teleostei</taxon>
        <taxon>Neoteleostei</taxon>
        <taxon>Acanthomorphata</taxon>
        <taxon>Ovalentaria</taxon>
        <taxon>Atherinomorphae</taxon>
        <taxon>Cyprinodontiformes</taxon>
        <taxon>Goodeidae</taxon>
        <taxon>Xenoophorus</taxon>
    </lineage>
</organism>